<evidence type="ECO:0000313" key="3">
    <source>
        <dbReference type="Proteomes" id="UP000823674"/>
    </source>
</evidence>
<reference evidence="2 3" key="1">
    <citation type="submission" date="2021-03" db="EMBL/GenBank/DDBJ databases">
        <authorList>
            <person name="King G.J."/>
            <person name="Bancroft I."/>
            <person name="Baten A."/>
            <person name="Bloomfield J."/>
            <person name="Borpatragohain P."/>
            <person name="He Z."/>
            <person name="Irish N."/>
            <person name="Irwin J."/>
            <person name="Liu K."/>
            <person name="Mauleon R.P."/>
            <person name="Moore J."/>
            <person name="Morris R."/>
            <person name="Ostergaard L."/>
            <person name="Wang B."/>
            <person name="Wells R."/>
        </authorList>
    </citation>
    <scope>NUCLEOTIDE SEQUENCE [LARGE SCALE GENOMIC DNA]</scope>
    <source>
        <strain evidence="2">R-o-18</strain>
        <tissue evidence="2">Leaf</tissue>
    </source>
</reference>
<dbReference type="InterPro" id="IPR001932">
    <property type="entry name" value="PPM-type_phosphatase-like_dom"/>
</dbReference>
<protein>
    <recommendedName>
        <fullName evidence="1">PPM-type phosphatase domain-containing protein</fullName>
    </recommendedName>
</protein>
<feature type="domain" description="PPM-type phosphatase" evidence="1">
    <location>
        <begin position="1"/>
        <end position="138"/>
    </location>
</feature>
<dbReference type="Proteomes" id="UP000823674">
    <property type="component" value="Chromosome A03"/>
</dbReference>
<dbReference type="SUPFAM" id="SSF81606">
    <property type="entry name" value="PP2C-like"/>
    <property type="match status" value="1"/>
</dbReference>
<dbReference type="EMBL" id="JADBGQ010000003">
    <property type="protein sequence ID" value="KAG5405186.1"/>
    <property type="molecule type" value="Genomic_DNA"/>
</dbReference>
<comment type="caution">
    <text evidence="2">The sequence shown here is derived from an EMBL/GenBank/DDBJ whole genome shotgun (WGS) entry which is preliminary data.</text>
</comment>
<evidence type="ECO:0000259" key="1">
    <source>
        <dbReference type="PROSITE" id="PS51746"/>
    </source>
</evidence>
<keyword evidence="3" id="KW-1185">Reference proteome</keyword>
<accession>A0ABQ7N4U4</accession>
<dbReference type="PROSITE" id="PS51746">
    <property type="entry name" value="PPM_2"/>
    <property type="match status" value="1"/>
</dbReference>
<proteinExistence type="predicted"/>
<organism evidence="2 3">
    <name type="scientific">Brassica rapa subsp. trilocularis</name>
    <dbReference type="NCBI Taxonomy" id="1813537"/>
    <lineage>
        <taxon>Eukaryota</taxon>
        <taxon>Viridiplantae</taxon>
        <taxon>Streptophyta</taxon>
        <taxon>Embryophyta</taxon>
        <taxon>Tracheophyta</taxon>
        <taxon>Spermatophyta</taxon>
        <taxon>Magnoliopsida</taxon>
        <taxon>eudicotyledons</taxon>
        <taxon>Gunneridae</taxon>
        <taxon>Pentapetalae</taxon>
        <taxon>rosids</taxon>
        <taxon>malvids</taxon>
        <taxon>Brassicales</taxon>
        <taxon>Brassicaceae</taxon>
        <taxon>Brassiceae</taxon>
        <taxon>Brassica</taxon>
    </lineage>
</organism>
<evidence type="ECO:0000313" key="2">
    <source>
        <dbReference type="EMBL" id="KAG5405186.1"/>
    </source>
</evidence>
<sequence length="138" mass="15046">MANSFNILADLKTGTSLQHLLIRVHPLDHSLTFMTGLEYMISDPTAIVPTIDAKNQNDLLRQSPQWYTIFHTTSLSANLALAKDTTIFSDFSSGTSALAALIFGRHLMVANAGDGKAVLCRNGEAIDMSQDHTPIYLP</sequence>
<dbReference type="Pfam" id="PF00481">
    <property type="entry name" value="PP2C"/>
    <property type="match status" value="1"/>
</dbReference>
<dbReference type="Gene3D" id="3.60.40.10">
    <property type="entry name" value="PPM-type phosphatase domain"/>
    <property type="match status" value="1"/>
</dbReference>
<gene>
    <name evidence="2" type="primary">A03g503950.1_BraROA</name>
    <name evidence="2" type="ORF">IGI04_011305</name>
</gene>
<name>A0ABQ7N4U4_BRACM</name>
<dbReference type="InterPro" id="IPR036457">
    <property type="entry name" value="PPM-type-like_dom_sf"/>
</dbReference>